<name>A0A8T2PWP9_9TELE</name>
<feature type="compositionally biased region" description="Polar residues" evidence="1">
    <location>
        <begin position="687"/>
        <end position="699"/>
    </location>
</feature>
<dbReference type="Proteomes" id="UP000824540">
    <property type="component" value="Unassembled WGS sequence"/>
</dbReference>
<evidence type="ECO:0000313" key="4">
    <source>
        <dbReference type="Proteomes" id="UP000824540"/>
    </source>
</evidence>
<feature type="region of interest" description="Disordered" evidence="1">
    <location>
        <begin position="263"/>
        <end position="284"/>
    </location>
</feature>
<feature type="compositionally biased region" description="Low complexity" evidence="1">
    <location>
        <begin position="675"/>
        <end position="686"/>
    </location>
</feature>
<comment type="caution">
    <text evidence="3">The sequence shown here is derived from an EMBL/GenBank/DDBJ whole genome shotgun (WGS) entry which is preliminary data.</text>
</comment>
<proteinExistence type="predicted"/>
<dbReference type="GO" id="GO:0044545">
    <property type="term" value="C:NSL complex"/>
    <property type="evidence" value="ECO:0007669"/>
    <property type="project" value="TreeGrafter"/>
</dbReference>
<feature type="region of interest" description="Disordered" evidence="1">
    <location>
        <begin position="523"/>
        <end position="593"/>
    </location>
</feature>
<dbReference type="PANTHER" id="PTHR22443">
    <property type="entry name" value="NON-SPECIFIC LETHAL 1, ISOFORM M"/>
    <property type="match status" value="1"/>
</dbReference>
<dbReference type="PROSITE" id="PS52052">
    <property type="entry name" value="PEHE"/>
    <property type="match status" value="1"/>
</dbReference>
<dbReference type="PANTHER" id="PTHR22443:SF14">
    <property type="entry name" value="KAT8 REGULATORY NSL COMPLEX SUBUNIT 1"/>
    <property type="match status" value="1"/>
</dbReference>
<dbReference type="EMBL" id="JAFBMS010000001">
    <property type="protein sequence ID" value="KAG9355708.1"/>
    <property type="molecule type" value="Genomic_DNA"/>
</dbReference>
<evidence type="ECO:0000256" key="1">
    <source>
        <dbReference type="SAM" id="MobiDB-lite"/>
    </source>
</evidence>
<feature type="compositionally biased region" description="Polar residues" evidence="1">
    <location>
        <begin position="1154"/>
        <end position="1165"/>
    </location>
</feature>
<dbReference type="InterPro" id="IPR029332">
    <property type="entry name" value="PEHE_dom"/>
</dbReference>
<dbReference type="GO" id="GO:0035035">
    <property type="term" value="F:histone acetyltransferase binding"/>
    <property type="evidence" value="ECO:0007669"/>
    <property type="project" value="TreeGrafter"/>
</dbReference>
<feature type="region of interest" description="Disordered" evidence="1">
    <location>
        <begin position="876"/>
        <end position="899"/>
    </location>
</feature>
<feature type="region of interest" description="Disordered" evidence="1">
    <location>
        <begin position="645"/>
        <end position="718"/>
    </location>
</feature>
<feature type="compositionally biased region" description="Acidic residues" evidence="1">
    <location>
        <begin position="1087"/>
        <end position="1098"/>
    </location>
</feature>
<evidence type="ECO:0000313" key="3">
    <source>
        <dbReference type="EMBL" id="KAG9355708.1"/>
    </source>
</evidence>
<gene>
    <name evidence="3" type="ORF">JZ751_000546</name>
</gene>
<reference evidence="3" key="1">
    <citation type="thesis" date="2021" institute="BYU ScholarsArchive" country="Provo, UT, USA">
        <title>Applications of and Algorithms for Genome Assembly and Genomic Analyses with an Emphasis on Marine Teleosts.</title>
        <authorList>
            <person name="Pickett B.D."/>
        </authorList>
    </citation>
    <scope>NUCLEOTIDE SEQUENCE</scope>
    <source>
        <strain evidence="3">HI-2016</strain>
    </source>
</reference>
<feature type="compositionally biased region" description="Polar residues" evidence="1">
    <location>
        <begin position="1037"/>
        <end position="1049"/>
    </location>
</feature>
<feature type="region of interest" description="Disordered" evidence="1">
    <location>
        <begin position="159"/>
        <end position="209"/>
    </location>
</feature>
<organism evidence="3 4">
    <name type="scientific">Albula glossodonta</name>
    <name type="common">roundjaw bonefish</name>
    <dbReference type="NCBI Taxonomy" id="121402"/>
    <lineage>
        <taxon>Eukaryota</taxon>
        <taxon>Metazoa</taxon>
        <taxon>Chordata</taxon>
        <taxon>Craniata</taxon>
        <taxon>Vertebrata</taxon>
        <taxon>Euteleostomi</taxon>
        <taxon>Actinopterygii</taxon>
        <taxon>Neopterygii</taxon>
        <taxon>Teleostei</taxon>
        <taxon>Albuliformes</taxon>
        <taxon>Albulidae</taxon>
        <taxon>Albula</taxon>
    </lineage>
</organism>
<feature type="domain" description="PEHE" evidence="2">
    <location>
        <begin position="932"/>
        <end position="1073"/>
    </location>
</feature>
<feature type="compositionally biased region" description="Polar residues" evidence="1">
    <location>
        <begin position="163"/>
        <end position="196"/>
    </location>
</feature>
<keyword evidence="4" id="KW-1185">Reference proteome</keyword>
<dbReference type="InterPro" id="IPR026180">
    <property type="entry name" value="NSL1"/>
</dbReference>
<sequence length="1190" mass="127833">MYYYFNWPKMSGNAAGVGGGAAGILHRALGSGGGGCGELVNGDGTCAAAATATTTTLAQCSERETSVAEAQACNSRNNTSCIDADSTEKNNDGLVVNNVDNAGDKRGCADSGEYVVGCLGAVNGQGVHLKEAGSINIDHKPSGSQHGGGHSCFMAAASRKAVNRQQRGSAGTSKNTNGESMSAENERGSLTATAENGSRKSDLTVSKRRGCSMSRAPKRVCFAGTTTIAHCGISDSGTRSPRLGYAPLRSTGGKSVLLLKSYNHSDTPQPGYRTPTTEGHHRRSGREYVLGCDRSDNSIRQASMCPPSAATNSCVDNINSTDGRPPRTAKGRVRLYRVRSFVASTLGYNNRESGDVAVNGVTDGKQGGSSVNPVLPQTCPLDKGLSDIHDPPLRSGTEVCSVASSRNIGRKGLDRHNNVQKKGIQAPKEQNVQQNGVELHKNDASKGAPMGVCGDQAESTALGAEKVPVEAPSIEALEAGASEALQRQGQLEERTERLWRRLQVVQVKQMERHVVQQLQGLAGAMSRRREGGRARLQQGLRPPHTPSAGELSRLARSCSEALHTAEGALDSDHTASSSGGESDGEERNGESIPAHKNSIQNSAEWQWAKCRAGLGSRWVWLQAQVSELEYRIRALTELYTHLRQSKGRGALQPSSSLPLPVTPLRAPRQLRPPNSSICSTTESSQSPLRKTQSEETSQLPVDAPGSPSSAARVRPLQRQRRRKLIRLGGSMPLAAKAVSVHCWCTPPAVCVLCAGNPPRCPVEKGASPWIRWAQLDLCLHPVLSFPTDMSMGLQCGIPPRAGPRSHKATRPSGMPPPPPSWLARRGQGSQKLGRLKRRPVCTPPPHSHLPPTYDRPCDRSPRNLVNPAFLSQRMPSADFPLRPITPPTPDTPTQPMRRRRGESSFDIDNLVMPMGLAGLGGGARVQKLQYKEILTPSWRQLDCPCAAPAGQEVLSPDPPEEDQRATVEEVEEEVEDLSDVAFLSRHAECEHRERSRWGSWAQRRRRGRSSYRGEGKLNPRTPDQPPSPEPRACLPSESGSWPSSPQEAPSTPGPMEDPSFLFLEEEQLATLPWERRSFPLSEAELQWLEEEEEEECPEDPSSTSARSQSTDSGISVGSLELSPITLLPPPPARQAQDLTPKPSAAPAPASPSKTQDTPSLQSSESAPYPVPLSLSPKPPLPLLHTHPAPS</sequence>
<feature type="compositionally biased region" description="Low complexity" evidence="1">
    <location>
        <begin position="1101"/>
        <end position="1112"/>
    </location>
</feature>
<dbReference type="AlphaFoldDB" id="A0A8T2PWP9"/>
<feature type="region of interest" description="Disordered" evidence="1">
    <location>
        <begin position="1084"/>
        <end position="1190"/>
    </location>
</feature>
<accession>A0A8T2PWP9</accession>
<feature type="region of interest" description="Disordered" evidence="1">
    <location>
        <begin position="949"/>
        <end position="977"/>
    </location>
</feature>
<feature type="compositionally biased region" description="Pro residues" evidence="1">
    <location>
        <begin position="883"/>
        <end position="892"/>
    </location>
</feature>
<feature type="region of interest" description="Disordered" evidence="1">
    <location>
        <begin position="1008"/>
        <end position="1061"/>
    </location>
</feature>
<dbReference type="Pfam" id="PF15275">
    <property type="entry name" value="PEHE"/>
    <property type="match status" value="1"/>
</dbReference>
<feature type="region of interest" description="Disordered" evidence="1">
    <location>
        <begin position="797"/>
        <end position="864"/>
    </location>
</feature>
<dbReference type="SMART" id="SM01300">
    <property type="entry name" value="PEHE"/>
    <property type="match status" value="1"/>
</dbReference>
<protein>
    <recommendedName>
        <fullName evidence="2">PEHE domain-containing protein</fullName>
    </recommendedName>
</protein>
<evidence type="ECO:0000259" key="2">
    <source>
        <dbReference type="PROSITE" id="PS52052"/>
    </source>
</evidence>
<dbReference type="OrthoDB" id="6022640at2759"/>
<feature type="compositionally biased region" description="Acidic residues" evidence="1">
    <location>
        <begin position="968"/>
        <end position="977"/>
    </location>
</feature>